<evidence type="ECO:0000313" key="2">
    <source>
        <dbReference type="Proteomes" id="UP001386955"/>
    </source>
</evidence>
<dbReference type="Proteomes" id="UP001386955">
    <property type="component" value="Unassembled WGS sequence"/>
</dbReference>
<gene>
    <name evidence="1" type="ORF">VNO78_19616</name>
</gene>
<comment type="caution">
    <text evidence="1">The sequence shown here is derived from an EMBL/GenBank/DDBJ whole genome shotgun (WGS) entry which is preliminary data.</text>
</comment>
<dbReference type="AlphaFoldDB" id="A0AAN9S7U3"/>
<organism evidence="1 2">
    <name type="scientific">Psophocarpus tetragonolobus</name>
    <name type="common">Winged bean</name>
    <name type="synonym">Dolichos tetragonolobus</name>
    <dbReference type="NCBI Taxonomy" id="3891"/>
    <lineage>
        <taxon>Eukaryota</taxon>
        <taxon>Viridiplantae</taxon>
        <taxon>Streptophyta</taxon>
        <taxon>Embryophyta</taxon>
        <taxon>Tracheophyta</taxon>
        <taxon>Spermatophyta</taxon>
        <taxon>Magnoliopsida</taxon>
        <taxon>eudicotyledons</taxon>
        <taxon>Gunneridae</taxon>
        <taxon>Pentapetalae</taxon>
        <taxon>rosids</taxon>
        <taxon>fabids</taxon>
        <taxon>Fabales</taxon>
        <taxon>Fabaceae</taxon>
        <taxon>Papilionoideae</taxon>
        <taxon>50 kb inversion clade</taxon>
        <taxon>NPAAA clade</taxon>
        <taxon>indigoferoid/millettioid clade</taxon>
        <taxon>Phaseoleae</taxon>
        <taxon>Psophocarpus</taxon>
    </lineage>
</organism>
<keyword evidence="2" id="KW-1185">Reference proteome</keyword>
<evidence type="ECO:0000313" key="1">
    <source>
        <dbReference type="EMBL" id="KAK7391204.1"/>
    </source>
</evidence>
<protein>
    <submittedName>
        <fullName evidence="1">Uncharacterized protein</fullName>
    </submittedName>
</protein>
<sequence>MLLIQYYWCYASGGGNWKWWHSHLSSGTCGACTIVGFHDSRDCLQSCVFMCKCVHGVGMAHTVSLPSWEPKDHFDDNIRAKAASEIVKGYKGKGRSDLVTEEEEVGKWVCFGSGAKENCVSHDWEGLGINKGTGND</sequence>
<proteinExistence type="predicted"/>
<name>A0AAN9S7U3_PSOTE</name>
<accession>A0AAN9S7U3</accession>
<reference evidence="1 2" key="1">
    <citation type="submission" date="2024-01" db="EMBL/GenBank/DDBJ databases">
        <title>The genomes of 5 underutilized Papilionoideae crops provide insights into root nodulation and disease resistanc.</title>
        <authorList>
            <person name="Jiang F."/>
        </authorList>
    </citation>
    <scope>NUCLEOTIDE SEQUENCE [LARGE SCALE GENOMIC DNA]</scope>
    <source>
        <strain evidence="1">DUOXIRENSHENG_FW03</strain>
        <tissue evidence="1">Leaves</tissue>
    </source>
</reference>
<dbReference type="EMBL" id="JAYMYS010000005">
    <property type="protein sequence ID" value="KAK7391204.1"/>
    <property type="molecule type" value="Genomic_DNA"/>
</dbReference>